<name>A0A5J4VP77_9EUKA</name>
<dbReference type="EMBL" id="SNRW01005806">
    <property type="protein sequence ID" value="KAA6384341.1"/>
    <property type="molecule type" value="Genomic_DNA"/>
</dbReference>
<organism evidence="1 2">
    <name type="scientific">Streblomastix strix</name>
    <dbReference type="NCBI Taxonomy" id="222440"/>
    <lineage>
        <taxon>Eukaryota</taxon>
        <taxon>Metamonada</taxon>
        <taxon>Preaxostyla</taxon>
        <taxon>Oxymonadida</taxon>
        <taxon>Streblomastigidae</taxon>
        <taxon>Streblomastix</taxon>
    </lineage>
</organism>
<sequence>MQTEQEIQDAAKAIISFADTYTQNKLGKQNDQSEQESIQSLIDIISSLECLKDQMRMNKSYKSVIRIPKLYQSLSALAIFKIGVILTDEINEQRFMVRHLSGNCLWHTQICGDEQDQTELVRQGYGRMMSITFCTAGGKGEEYDQEIFNVLRCIYGFLHALHYGRNDYGQPSQQPLPLLYPVSLEQIEEEGAIEEIEAQMKTKGNQWSIEHQANLAKSPILNHFIN</sequence>
<reference evidence="1 2" key="1">
    <citation type="submission" date="2019-03" db="EMBL/GenBank/DDBJ databases">
        <title>Single cell metagenomics reveals metabolic interactions within the superorganism composed of flagellate Streblomastix strix and complex community of Bacteroidetes bacteria on its surface.</title>
        <authorList>
            <person name="Treitli S.C."/>
            <person name="Kolisko M."/>
            <person name="Husnik F."/>
            <person name="Keeling P."/>
            <person name="Hampl V."/>
        </authorList>
    </citation>
    <scope>NUCLEOTIDE SEQUENCE [LARGE SCALE GENOMIC DNA]</scope>
    <source>
        <strain evidence="1">ST1C</strain>
    </source>
</reference>
<protein>
    <submittedName>
        <fullName evidence="1">Uncharacterized protein</fullName>
    </submittedName>
</protein>
<comment type="caution">
    <text evidence="1">The sequence shown here is derived from an EMBL/GenBank/DDBJ whole genome shotgun (WGS) entry which is preliminary data.</text>
</comment>
<evidence type="ECO:0000313" key="1">
    <source>
        <dbReference type="EMBL" id="KAA6384341.1"/>
    </source>
</evidence>
<proteinExistence type="predicted"/>
<dbReference type="AlphaFoldDB" id="A0A5J4VP77"/>
<accession>A0A5J4VP77</accession>
<dbReference type="Proteomes" id="UP000324800">
    <property type="component" value="Unassembled WGS sequence"/>
</dbReference>
<gene>
    <name evidence="1" type="ORF">EZS28_020131</name>
</gene>
<evidence type="ECO:0000313" key="2">
    <source>
        <dbReference type="Proteomes" id="UP000324800"/>
    </source>
</evidence>